<keyword evidence="9 11" id="KW-0456">Lyase</keyword>
<dbReference type="EMBL" id="CZBO01000004">
    <property type="protein sequence ID" value="CUQ17908.1"/>
    <property type="molecule type" value="Genomic_DNA"/>
</dbReference>
<evidence type="ECO:0000256" key="4">
    <source>
        <dbReference type="ARBA" id="ARBA00022432"/>
    </source>
</evidence>
<gene>
    <name evidence="14" type="primary">sdaAB</name>
    <name evidence="14" type="ORF">ERS852568_02243</name>
</gene>
<reference evidence="14 15" key="1">
    <citation type="submission" date="2015-09" db="EMBL/GenBank/DDBJ databases">
        <authorList>
            <consortium name="Pathogen Informatics"/>
        </authorList>
    </citation>
    <scope>NUCLEOTIDE SEQUENCE [LARGE SCALE GENOMIC DNA]</scope>
    <source>
        <strain evidence="14 15">2789STDY5834956</strain>
    </source>
</reference>
<evidence type="ECO:0000256" key="9">
    <source>
        <dbReference type="ARBA" id="ARBA00023239"/>
    </source>
</evidence>
<evidence type="ECO:0000256" key="3">
    <source>
        <dbReference type="ARBA" id="ARBA00008636"/>
    </source>
</evidence>
<dbReference type="Proteomes" id="UP000095563">
    <property type="component" value="Unassembled WGS sequence"/>
</dbReference>
<dbReference type="GO" id="GO:0006094">
    <property type="term" value="P:gluconeogenesis"/>
    <property type="evidence" value="ECO:0007669"/>
    <property type="project" value="UniProtKB-UniRule"/>
</dbReference>
<proteinExistence type="inferred from homology"/>
<keyword evidence="5 11" id="KW-0004">4Fe-4S</keyword>
<dbReference type="InterPro" id="IPR005131">
    <property type="entry name" value="Ser_deHydtase_bsu"/>
</dbReference>
<dbReference type="Pfam" id="PF01842">
    <property type="entry name" value="ACT"/>
    <property type="match status" value="1"/>
</dbReference>
<dbReference type="AlphaFoldDB" id="A0A174UD28"/>
<evidence type="ECO:0000256" key="8">
    <source>
        <dbReference type="ARBA" id="ARBA00023014"/>
    </source>
</evidence>
<comment type="cofactor">
    <cofactor evidence="1 12">
        <name>[4Fe-4S] cluster</name>
        <dbReference type="ChEBI" id="CHEBI:49883"/>
    </cofactor>
</comment>
<dbReference type="GO" id="GO:0051539">
    <property type="term" value="F:4 iron, 4 sulfur cluster binding"/>
    <property type="evidence" value="ECO:0007669"/>
    <property type="project" value="UniProtKB-UniRule"/>
</dbReference>
<evidence type="ECO:0000256" key="11">
    <source>
        <dbReference type="PIRNR" id="PIRNR036692"/>
    </source>
</evidence>
<dbReference type="InterPro" id="IPR051318">
    <property type="entry name" value="Fe-S_L-Ser"/>
</dbReference>
<dbReference type="PANTHER" id="PTHR30182">
    <property type="entry name" value="L-SERINE DEHYDRATASE"/>
    <property type="match status" value="1"/>
</dbReference>
<comment type="similarity">
    <text evidence="3 11 12">Belongs to the iron-sulfur dependent L-serine dehydratase family.</text>
</comment>
<dbReference type="InterPro" id="IPR029009">
    <property type="entry name" value="ASB_dom_sf"/>
</dbReference>
<dbReference type="SUPFAM" id="SSF143548">
    <property type="entry name" value="Serine metabolism enzymes domain"/>
    <property type="match status" value="1"/>
</dbReference>
<evidence type="ECO:0000256" key="5">
    <source>
        <dbReference type="ARBA" id="ARBA00022485"/>
    </source>
</evidence>
<dbReference type="CDD" id="cd04903">
    <property type="entry name" value="ACT_LSD"/>
    <property type="match status" value="1"/>
</dbReference>
<feature type="domain" description="ACT" evidence="13">
    <location>
        <begin position="152"/>
        <end position="227"/>
    </location>
</feature>
<dbReference type="InterPro" id="IPR002912">
    <property type="entry name" value="ACT_dom"/>
</dbReference>
<sequence>MRYMNNVGVFDILGPVMIGPSSSHTAGAARLGKVARAVAGDEVVKVTFYLHGSFAKTYKGHGTDRALVAGILGMEPSDKRLRDALKIAKEKGLDFSFVEIDLGDVHPNTVKFVMITKSGEKREVIGSSIGGGSIKITEVNGNKVEFTGDYPTLIIAQKDVPGVVSKVTNLLYEKGINIAFMSVFRRQRGQGANMVFELDHGIDKDTLSKIREIDYITRVIMVNPVKEGEE</sequence>
<keyword evidence="7 11" id="KW-0408">Iron</keyword>
<keyword evidence="8 11" id="KW-0411">Iron-sulfur</keyword>
<dbReference type="GO" id="GO:0003941">
    <property type="term" value="F:L-serine ammonia-lyase activity"/>
    <property type="evidence" value="ECO:0007669"/>
    <property type="project" value="UniProtKB-UniRule"/>
</dbReference>
<evidence type="ECO:0000313" key="14">
    <source>
        <dbReference type="EMBL" id="CUQ17908.1"/>
    </source>
</evidence>
<dbReference type="InterPro" id="IPR045865">
    <property type="entry name" value="ACT-like_dom_sf"/>
</dbReference>
<dbReference type="Gene3D" id="3.30.1330.90">
    <property type="entry name" value="D-3-phosphoglycerate dehydrogenase, domain 3"/>
    <property type="match status" value="1"/>
</dbReference>
<evidence type="ECO:0000256" key="7">
    <source>
        <dbReference type="ARBA" id="ARBA00023004"/>
    </source>
</evidence>
<evidence type="ECO:0000259" key="13">
    <source>
        <dbReference type="PROSITE" id="PS51671"/>
    </source>
</evidence>
<organism evidence="14 15">
    <name type="scientific">Clostridium baratii</name>
    <dbReference type="NCBI Taxonomy" id="1561"/>
    <lineage>
        <taxon>Bacteria</taxon>
        <taxon>Bacillati</taxon>
        <taxon>Bacillota</taxon>
        <taxon>Clostridia</taxon>
        <taxon>Eubacteriales</taxon>
        <taxon>Clostridiaceae</taxon>
        <taxon>Clostridium</taxon>
    </lineage>
</organism>
<dbReference type="InterPro" id="IPR004643">
    <property type="entry name" value="Fe-S_L-Ser_bsu"/>
</dbReference>
<name>A0A174UD28_9CLOT</name>
<evidence type="ECO:0000256" key="6">
    <source>
        <dbReference type="ARBA" id="ARBA00022723"/>
    </source>
</evidence>
<dbReference type="PANTHER" id="PTHR30182:SF12">
    <property type="entry name" value="L-SERINE DEHYDRATASE, BETA CHAIN-RELATED"/>
    <property type="match status" value="1"/>
</dbReference>
<dbReference type="GO" id="GO:0046872">
    <property type="term" value="F:metal ion binding"/>
    <property type="evidence" value="ECO:0007669"/>
    <property type="project" value="UniProtKB-UniRule"/>
</dbReference>
<protein>
    <recommendedName>
        <fullName evidence="11">L-serine deaminase</fullName>
    </recommendedName>
</protein>
<keyword evidence="4 11" id="KW-0312">Gluconeogenesis</keyword>
<evidence type="ECO:0000256" key="12">
    <source>
        <dbReference type="RuleBase" id="RU366059"/>
    </source>
</evidence>
<comment type="catalytic activity">
    <reaction evidence="10 11 12">
        <text>L-serine = pyruvate + NH4(+)</text>
        <dbReference type="Rhea" id="RHEA:19169"/>
        <dbReference type="ChEBI" id="CHEBI:15361"/>
        <dbReference type="ChEBI" id="CHEBI:28938"/>
        <dbReference type="ChEBI" id="CHEBI:33384"/>
        <dbReference type="EC" id="4.3.1.17"/>
    </reaction>
</comment>
<dbReference type="NCBIfam" id="TIGR00719">
    <property type="entry name" value="sda_beta"/>
    <property type="match status" value="1"/>
</dbReference>
<dbReference type="Gene3D" id="3.30.70.260">
    <property type="match status" value="1"/>
</dbReference>
<dbReference type="SUPFAM" id="SSF55021">
    <property type="entry name" value="ACT-like"/>
    <property type="match status" value="1"/>
</dbReference>
<dbReference type="PIRSF" id="PIRSF036692">
    <property type="entry name" value="SDH_B"/>
    <property type="match status" value="1"/>
</dbReference>
<evidence type="ECO:0000256" key="2">
    <source>
        <dbReference type="ARBA" id="ARBA00004742"/>
    </source>
</evidence>
<evidence type="ECO:0000256" key="1">
    <source>
        <dbReference type="ARBA" id="ARBA00001966"/>
    </source>
</evidence>
<accession>A0A174UD28</accession>
<dbReference type="Pfam" id="PF03315">
    <property type="entry name" value="SDH_beta"/>
    <property type="match status" value="1"/>
</dbReference>
<evidence type="ECO:0000313" key="15">
    <source>
        <dbReference type="Proteomes" id="UP000095563"/>
    </source>
</evidence>
<keyword evidence="6 11" id="KW-0479">Metal-binding</keyword>
<dbReference type="UniPathway" id="UPA00138"/>
<dbReference type="FunFam" id="3.30.70.260:FF:000008">
    <property type="entry name" value="D-3-phosphoglycerate dehydrogenase, chloroplastic"/>
    <property type="match status" value="1"/>
</dbReference>
<comment type="pathway">
    <text evidence="2 11">Carbohydrate biosynthesis; gluconeogenesis.</text>
</comment>
<dbReference type="PROSITE" id="PS51671">
    <property type="entry name" value="ACT"/>
    <property type="match status" value="1"/>
</dbReference>
<evidence type="ECO:0000256" key="10">
    <source>
        <dbReference type="ARBA" id="ARBA00049406"/>
    </source>
</evidence>